<proteinExistence type="predicted"/>
<sequence length="68" mass="8065">LIAETRNSYYGIISKILSEPIWIPKNAVGSDFRIKEWYIKKLSEEKKPKKISEKKMKQVKLTNFVTMF</sequence>
<name>X1DXJ8_9ZZZZ</name>
<dbReference type="AlphaFoldDB" id="X1DXJ8"/>
<feature type="non-terminal residue" evidence="1">
    <location>
        <position position="1"/>
    </location>
</feature>
<gene>
    <name evidence="1" type="ORF">S01H4_53962</name>
</gene>
<organism evidence="1">
    <name type="scientific">marine sediment metagenome</name>
    <dbReference type="NCBI Taxonomy" id="412755"/>
    <lineage>
        <taxon>unclassified sequences</taxon>
        <taxon>metagenomes</taxon>
        <taxon>ecological metagenomes</taxon>
    </lineage>
</organism>
<evidence type="ECO:0000313" key="1">
    <source>
        <dbReference type="EMBL" id="GAH09649.1"/>
    </source>
</evidence>
<reference evidence="1" key="1">
    <citation type="journal article" date="2014" name="Front. Microbiol.">
        <title>High frequency of phylogenetically diverse reductive dehalogenase-homologous genes in deep subseafloor sedimentary metagenomes.</title>
        <authorList>
            <person name="Kawai M."/>
            <person name="Futagami T."/>
            <person name="Toyoda A."/>
            <person name="Takaki Y."/>
            <person name="Nishi S."/>
            <person name="Hori S."/>
            <person name="Arai W."/>
            <person name="Tsubouchi T."/>
            <person name="Morono Y."/>
            <person name="Uchiyama I."/>
            <person name="Ito T."/>
            <person name="Fujiyama A."/>
            <person name="Inagaki F."/>
            <person name="Takami H."/>
        </authorList>
    </citation>
    <scope>NUCLEOTIDE SEQUENCE</scope>
    <source>
        <strain evidence="1">Expedition CK06-06</strain>
    </source>
</reference>
<protein>
    <submittedName>
        <fullName evidence="1">Uncharacterized protein</fullName>
    </submittedName>
</protein>
<dbReference type="EMBL" id="BART01031003">
    <property type="protein sequence ID" value="GAH09649.1"/>
    <property type="molecule type" value="Genomic_DNA"/>
</dbReference>
<comment type="caution">
    <text evidence="1">The sequence shown here is derived from an EMBL/GenBank/DDBJ whole genome shotgun (WGS) entry which is preliminary data.</text>
</comment>
<accession>X1DXJ8</accession>